<protein>
    <submittedName>
        <fullName evidence="1">Uncharacterized protein</fullName>
    </submittedName>
</protein>
<dbReference type="Proteomes" id="UP000276133">
    <property type="component" value="Unassembled WGS sequence"/>
</dbReference>
<dbReference type="AlphaFoldDB" id="A0A3M7QWL2"/>
<organism evidence="1 2">
    <name type="scientific">Brachionus plicatilis</name>
    <name type="common">Marine rotifer</name>
    <name type="synonym">Brachionus muelleri</name>
    <dbReference type="NCBI Taxonomy" id="10195"/>
    <lineage>
        <taxon>Eukaryota</taxon>
        <taxon>Metazoa</taxon>
        <taxon>Spiralia</taxon>
        <taxon>Gnathifera</taxon>
        <taxon>Rotifera</taxon>
        <taxon>Eurotatoria</taxon>
        <taxon>Monogononta</taxon>
        <taxon>Pseudotrocha</taxon>
        <taxon>Ploima</taxon>
        <taxon>Brachionidae</taxon>
        <taxon>Brachionus</taxon>
    </lineage>
</organism>
<proteinExistence type="predicted"/>
<sequence length="132" mass="15758">MKLRWKMKQIVQLNEEQNEATIIKNFRRGVKGEMSILNPRPDKLDLRYVLLNCKRIYVKFIRSLHNFFLRFIDNFIFSWTIGQELFCKTPLSVPADSLFSVAEFIQNEERNRLNPHNLEKLTNSSLNHITVF</sequence>
<reference evidence="1 2" key="1">
    <citation type="journal article" date="2018" name="Sci. Rep.">
        <title>Genomic signatures of local adaptation to the degree of environmental predictability in rotifers.</title>
        <authorList>
            <person name="Franch-Gras L."/>
            <person name="Hahn C."/>
            <person name="Garcia-Roger E.M."/>
            <person name="Carmona M.J."/>
            <person name="Serra M."/>
            <person name="Gomez A."/>
        </authorList>
    </citation>
    <scope>NUCLEOTIDE SEQUENCE [LARGE SCALE GENOMIC DNA]</scope>
    <source>
        <strain evidence="1">HYR1</strain>
    </source>
</reference>
<accession>A0A3M7QWL2</accession>
<evidence type="ECO:0000313" key="2">
    <source>
        <dbReference type="Proteomes" id="UP000276133"/>
    </source>
</evidence>
<dbReference type="EMBL" id="REGN01004915">
    <property type="protein sequence ID" value="RNA15663.1"/>
    <property type="molecule type" value="Genomic_DNA"/>
</dbReference>
<comment type="caution">
    <text evidence="1">The sequence shown here is derived from an EMBL/GenBank/DDBJ whole genome shotgun (WGS) entry which is preliminary data.</text>
</comment>
<keyword evidence="2" id="KW-1185">Reference proteome</keyword>
<name>A0A3M7QWL2_BRAPC</name>
<gene>
    <name evidence="1" type="ORF">BpHYR1_042441</name>
</gene>
<evidence type="ECO:0000313" key="1">
    <source>
        <dbReference type="EMBL" id="RNA15663.1"/>
    </source>
</evidence>